<reference evidence="2 3" key="1">
    <citation type="submission" date="2018-02" db="EMBL/GenBank/DDBJ databases">
        <title>Draft genome sequences of Elsinoe sp., causing black scab on jojoba.</title>
        <authorList>
            <person name="Stodart B."/>
            <person name="Jeffress S."/>
            <person name="Ash G."/>
            <person name="Arun Chinnappa K."/>
        </authorList>
    </citation>
    <scope>NUCLEOTIDE SEQUENCE [LARGE SCALE GENOMIC DNA]</scope>
    <source>
        <strain evidence="2 3">Hillstone_2</strain>
    </source>
</reference>
<dbReference type="GO" id="GO:0020037">
    <property type="term" value="F:heme binding"/>
    <property type="evidence" value="ECO:0007669"/>
    <property type="project" value="InterPro"/>
</dbReference>
<dbReference type="AlphaFoldDB" id="A0A4U7AUS9"/>
<feature type="transmembrane region" description="Helical" evidence="1">
    <location>
        <begin position="38"/>
        <end position="57"/>
    </location>
</feature>
<evidence type="ECO:0000313" key="2">
    <source>
        <dbReference type="EMBL" id="TKX19394.1"/>
    </source>
</evidence>
<keyword evidence="1" id="KW-0812">Transmembrane</keyword>
<protein>
    <submittedName>
        <fullName evidence="2">Oxidoreductase-like protein 27</fullName>
    </submittedName>
</protein>
<dbReference type="GO" id="GO:0004497">
    <property type="term" value="F:monooxygenase activity"/>
    <property type="evidence" value="ECO:0007669"/>
    <property type="project" value="InterPro"/>
</dbReference>
<keyword evidence="1" id="KW-1133">Transmembrane helix</keyword>
<feature type="transmembrane region" description="Helical" evidence="1">
    <location>
        <begin position="12"/>
        <end position="31"/>
    </location>
</feature>
<name>A0A4U7AUS9_9PEZI</name>
<gene>
    <name evidence="2" type="ORF">C1H76_8436</name>
</gene>
<comment type="caution">
    <text evidence="2">The sequence shown here is derived from an EMBL/GenBank/DDBJ whole genome shotgun (WGS) entry which is preliminary data.</text>
</comment>
<keyword evidence="1" id="KW-0472">Membrane</keyword>
<dbReference type="GO" id="GO:0016705">
    <property type="term" value="F:oxidoreductase activity, acting on paired donors, with incorporation or reduction of molecular oxygen"/>
    <property type="evidence" value="ECO:0007669"/>
    <property type="project" value="InterPro"/>
</dbReference>
<dbReference type="SUPFAM" id="SSF48264">
    <property type="entry name" value="Cytochrome P450"/>
    <property type="match status" value="2"/>
</dbReference>
<organism evidence="2 3">
    <name type="scientific">Elsinoe australis</name>
    <dbReference type="NCBI Taxonomy" id="40998"/>
    <lineage>
        <taxon>Eukaryota</taxon>
        <taxon>Fungi</taxon>
        <taxon>Dikarya</taxon>
        <taxon>Ascomycota</taxon>
        <taxon>Pezizomycotina</taxon>
        <taxon>Dothideomycetes</taxon>
        <taxon>Dothideomycetidae</taxon>
        <taxon>Myriangiales</taxon>
        <taxon>Elsinoaceae</taxon>
        <taxon>Elsinoe</taxon>
    </lineage>
</organism>
<dbReference type="Proteomes" id="UP000308133">
    <property type="component" value="Unassembled WGS sequence"/>
</dbReference>
<dbReference type="EMBL" id="PTQR01000115">
    <property type="protein sequence ID" value="TKX19394.1"/>
    <property type="molecule type" value="Genomic_DNA"/>
</dbReference>
<dbReference type="InterPro" id="IPR036396">
    <property type="entry name" value="Cyt_P450_sf"/>
</dbReference>
<evidence type="ECO:0000256" key="1">
    <source>
        <dbReference type="SAM" id="Phobius"/>
    </source>
</evidence>
<dbReference type="Gene3D" id="1.10.630.10">
    <property type="entry name" value="Cytochrome P450"/>
    <property type="match status" value="1"/>
</dbReference>
<sequence>MSSEHLFQFEIFVQLVNLATSIFILCFSVGIRQRLQVIGLLLLTAISMPVPCASILLGRCDVVYILSGTLWVTYWSLPSKALRMCQSLLQGTFTFLKPTPEIMVSPNSTTCHDILRARKLSVRGKKDMLNRLTGLESRAIPNQRLKHAFDIHNCFVTSHPDVCKRFKDVARLHVQLTHTQWAALRDESRSSLYRLLQDNTSAGDPLVPKTISSLVAKVQVLCLQAAIHVFQDPMGIIDTAFSDDFFYDLSREINHQWIASKDGTFKSQWQWSNQSTLHGLVGHLMSTHKGGSVTSLNTPMNIILPAYETLWRVVLRCFLEVGYRAGRQNCTGDRVLLAFARQPSPGSLKDTTTTSAQISAAHVVKEALRLYPPTRRIYRRFDFGPGHKVDAAADVEAAHRDQATWGADALEFRPSRWQRIPSSHERQHFMAFGSSPFVCVARDSHNEHLAFGPGIIALITGLLLEQLPGESFDLVLEGDEKQEFDQGLPLRNERGDYAAAKLVSKDTWLKLL</sequence>
<accession>A0A4U7AUS9</accession>
<dbReference type="GO" id="GO:0005506">
    <property type="term" value="F:iron ion binding"/>
    <property type="evidence" value="ECO:0007669"/>
    <property type="project" value="InterPro"/>
</dbReference>
<proteinExistence type="predicted"/>
<evidence type="ECO:0000313" key="3">
    <source>
        <dbReference type="Proteomes" id="UP000308133"/>
    </source>
</evidence>